<dbReference type="SUPFAM" id="SSF54593">
    <property type="entry name" value="Glyoxalase/Bleomycin resistance protein/Dihydroxybiphenyl dioxygenase"/>
    <property type="match status" value="1"/>
</dbReference>
<dbReference type="GO" id="GO:0006572">
    <property type="term" value="P:L-tyrosine catabolic process"/>
    <property type="evidence" value="ECO:0007669"/>
    <property type="project" value="TreeGrafter"/>
</dbReference>
<evidence type="ECO:0000256" key="5">
    <source>
        <dbReference type="ARBA" id="ARBA00023004"/>
    </source>
</evidence>
<accession>T0ZKT3</accession>
<comment type="cofactor">
    <cofactor evidence="1">
        <name>Fe cation</name>
        <dbReference type="ChEBI" id="CHEBI:24875"/>
    </cofactor>
</comment>
<dbReference type="EMBL" id="AUZY01007737">
    <property type="protein sequence ID" value="EQD48936.1"/>
    <property type="molecule type" value="Genomic_DNA"/>
</dbReference>
<evidence type="ECO:0000256" key="4">
    <source>
        <dbReference type="ARBA" id="ARBA00022737"/>
    </source>
</evidence>
<evidence type="ECO:0000256" key="3">
    <source>
        <dbReference type="ARBA" id="ARBA00022723"/>
    </source>
</evidence>
<dbReference type="AlphaFoldDB" id="T0ZKT3"/>
<keyword evidence="7" id="KW-0223">Dioxygenase</keyword>
<dbReference type="Gene3D" id="3.10.180.10">
    <property type="entry name" value="2,3-Dihydroxybiphenyl 1,2-Dioxygenase, domain 1"/>
    <property type="match status" value="1"/>
</dbReference>
<evidence type="ECO:0000259" key="6">
    <source>
        <dbReference type="PROSITE" id="PS51819"/>
    </source>
</evidence>
<comment type="caution">
    <text evidence="7">The sequence shown here is derived from an EMBL/GenBank/DDBJ whole genome shotgun (WGS) entry which is preliminary data.</text>
</comment>
<keyword evidence="7" id="KW-0670">Pyruvate</keyword>
<dbReference type="InterPro" id="IPR029068">
    <property type="entry name" value="Glyas_Bleomycin-R_OHBP_Dase"/>
</dbReference>
<dbReference type="InterPro" id="IPR037523">
    <property type="entry name" value="VOC_core"/>
</dbReference>
<dbReference type="PANTHER" id="PTHR11959">
    <property type="entry name" value="4-HYDROXYPHENYLPYRUVATE DIOXYGENASE"/>
    <property type="match status" value="1"/>
</dbReference>
<keyword evidence="7" id="KW-0560">Oxidoreductase</keyword>
<dbReference type="InterPro" id="IPR041736">
    <property type="entry name" value="4OHPhenylPyrv_dOase_N"/>
</dbReference>
<keyword evidence="3" id="KW-0479">Metal-binding</keyword>
<gene>
    <name evidence="7" type="ORF">B1B_11855</name>
</gene>
<feature type="domain" description="VOC" evidence="6">
    <location>
        <begin position="9"/>
        <end position="116"/>
    </location>
</feature>
<evidence type="ECO:0000256" key="2">
    <source>
        <dbReference type="ARBA" id="ARBA00005877"/>
    </source>
</evidence>
<dbReference type="GO" id="GO:0046872">
    <property type="term" value="F:metal ion binding"/>
    <property type="evidence" value="ECO:0007669"/>
    <property type="project" value="UniProtKB-KW"/>
</dbReference>
<sequence length="116" mass="13059">MSERPILEKVGTVEFYVGSAKQWAFMHQKALGFKMLGYAGPETGVRDRVSYLLSQGDARFIFTSFLKPDDFVGKHVLLHGDGVKDISFIVPEMDVTIRGIEERKVIKPAKVEKVKT</sequence>
<comment type="similarity">
    <text evidence="2">Belongs to the 4HPPD family.</text>
</comment>
<reference evidence="7" key="1">
    <citation type="submission" date="2013-08" db="EMBL/GenBank/DDBJ databases">
        <authorList>
            <person name="Mendez C."/>
            <person name="Richter M."/>
            <person name="Ferrer M."/>
            <person name="Sanchez J."/>
        </authorList>
    </citation>
    <scope>NUCLEOTIDE SEQUENCE</scope>
</reference>
<organism evidence="7">
    <name type="scientific">mine drainage metagenome</name>
    <dbReference type="NCBI Taxonomy" id="410659"/>
    <lineage>
        <taxon>unclassified sequences</taxon>
        <taxon>metagenomes</taxon>
        <taxon>ecological metagenomes</taxon>
    </lineage>
</organism>
<evidence type="ECO:0000313" key="7">
    <source>
        <dbReference type="EMBL" id="EQD48936.1"/>
    </source>
</evidence>
<dbReference type="GO" id="GO:0003868">
    <property type="term" value="F:4-hydroxyphenylpyruvate dioxygenase activity"/>
    <property type="evidence" value="ECO:0007669"/>
    <property type="project" value="InterPro"/>
</dbReference>
<proteinExistence type="inferred from homology"/>
<name>T0ZKT3_9ZZZZ</name>
<dbReference type="CDD" id="cd08342">
    <property type="entry name" value="HPPD_N_like"/>
    <property type="match status" value="1"/>
</dbReference>
<keyword evidence="4" id="KW-0677">Repeat</keyword>
<reference evidence="7" key="2">
    <citation type="journal article" date="2014" name="ISME J.">
        <title>Microbial stratification in low pH oxic and suboxic macroscopic growths along an acid mine drainage.</title>
        <authorList>
            <person name="Mendez-Garcia C."/>
            <person name="Mesa V."/>
            <person name="Sprenger R.R."/>
            <person name="Richter M."/>
            <person name="Diez M.S."/>
            <person name="Solano J."/>
            <person name="Bargiela R."/>
            <person name="Golyshina O.V."/>
            <person name="Manteca A."/>
            <person name="Ramos J.L."/>
            <person name="Gallego J.R."/>
            <person name="Llorente I."/>
            <person name="Martins Dos Santos V.A."/>
            <person name="Jensen O.N."/>
            <person name="Pelaez A.I."/>
            <person name="Sanchez J."/>
            <person name="Ferrer M."/>
        </authorList>
    </citation>
    <scope>NUCLEOTIDE SEQUENCE</scope>
</reference>
<evidence type="ECO:0000256" key="1">
    <source>
        <dbReference type="ARBA" id="ARBA00001962"/>
    </source>
</evidence>
<dbReference type="InterPro" id="IPR005956">
    <property type="entry name" value="4OHPhenylPyrv_dOase"/>
</dbReference>
<feature type="non-terminal residue" evidence="7">
    <location>
        <position position="116"/>
    </location>
</feature>
<keyword evidence="5" id="KW-0408">Iron</keyword>
<dbReference type="PROSITE" id="PS51819">
    <property type="entry name" value="VOC"/>
    <property type="match status" value="1"/>
</dbReference>
<protein>
    <submittedName>
        <fullName evidence="7">4-hydroxyphenylpyruvate dioxygenase</fullName>
    </submittedName>
</protein>
<dbReference type="PANTHER" id="PTHR11959:SF1">
    <property type="entry name" value="4-HYDROXYPHENYLPYRUVATE DIOXYGENASE"/>
    <property type="match status" value="1"/>
</dbReference>